<dbReference type="EMBL" id="JARQBJ010000001">
    <property type="protein sequence ID" value="MDT2809005.1"/>
    <property type="molecule type" value="Genomic_DNA"/>
</dbReference>
<evidence type="ECO:0000256" key="7">
    <source>
        <dbReference type="ARBA" id="ARBA00023160"/>
    </source>
</evidence>
<comment type="similarity">
    <text evidence="1">Belongs to the acyl-ACP thioesterase family.</text>
</comment>
<dbReference type="SUPFAM" id="SSF54637">
    <property type="entry name" value="Thioesterase/thiol ester dehydrase-isomerase"/>
    <property type="match status" value="2"/>
</dbReference>
<keyword evidence="3" id="KW-0378">Hydrolase</keyword>
<evidence type="ECO:0000259" key="8">
    <source>
        <dbReference type="Pfam" id="PF01643"/>
    </source>
</evidence>
<dbReference type="InterPro" id="IPR029069">
    <property type="entry name" value="HotDog_dom_sf"/>
</dbReference>
<reference evidence="10" key="1">
    <citation type="submission" date="2023-03" db="EMBL/GenBank/DDBJ databases">
        <authorList>
            <person name="Shen W."/>
            <person name="Cai J."/>
        </authorList>
    </citation>
    <scope>NUCLEOTIDE SEQUENCE</scope>
    <source>
        <strain evidence="10">B226-2</strain>
    </source>
</reference>
<keyword evidence="2" id="KW-0444">Lipid biosynthesis</keyword>
<accession>A0AAW8TZ28</accession>
<dbReference type="Pfam" id="PF20791">
    <property type="entry name" value="Acyl-ACP_TE_C"/>
    <property type="match status" value="1"/>
</dbReference>
<dbReference type="PANTHER" id="PTHR31727:SF6">
    <property type="entry name" value="OLEOYL-ACYL CARRIER PROTEIN THIOESTERASE 1, CHLOROPLASTIC"/>
    <property type="match status" value="1"/>
</dbReference>
<sequence length="248" mass="28478">MGKKYGEKHKVGYYECDVTGHMTQPAMLAVAIEISEAQSAALGRDSYFVQSLGVTWIITNYQITYTRLPRALETITVSTMAMEYNKFFCYRNFWLEDEAGNELVKIEAVFALMDLNTRKVATVSDEIIAPYGSEKVKKIRRYPKLAKVEAEKGASQPYRVRFYDIDNNHHVNNSVYFTWIFDVLGYDFLSSHTPLSTAIRFEKEVEYGNQVESHYQIVETAEGTIETRHEIRCGDVVCCEANIVWQKA</sequence>
<keyword evidence="7" id="KW-0275">Fatty acid biosynthesis</keyword>
<dbReference type="Proteomes" id="UP001256711">
    <property type="component" value="Unassembled WGS sequence"/>
</dbReference>
<dbReference type="InterPro" id="IPR002864">
    <property type="entry name" value="Acyl-ACP_thioesterase_NHD"/>
</dbReference>
<name>A0AAW8TZ28_9ENTE</name>
<evidence type="ECO:0000256" key="4">
    <source>
        <dbReference type="ARBA" id="ARBA00022832"/>
    </source>
</evidence>
<evidence type="ECO:0000256" key="6">
    <source>
        <dbReference type="ARBA" id="ARBA00023098"/>
    </source>
</evidence>
<dbReference type="Pfam" id="PF01643">
    <property type="entry name" value="Acyl-ACP_TE"/>
    <property type="match status" value="1"/>
</dbReference>
<keyword evidence="5" id="KW-0809">Transit peptide</keyword>
<evidence type="ECO:0000256" key="3">
    <source>
        <dbReference type="ARBA" id="ARBA00022801"/>
    </source>
</evidence>
<dbReference type="AlphaFoldDB" id="A0AAW8TZ28"/>
<dbReference type="InterPro" id="IPR049427">
    <property type="entry name" value="Acyl-ACP_TE_C"/>
</dbReference>
<evidence type="ECO:0000313" key="10">
    <source>
        <dbReference type="EMBL" id="MDT2809005.1"/>
    </source>
</evidence>
<protein>
    <submittedName>
        <fullName evidence="10">Thioesterase</fullName>
    </submittedName>
</protein>
<comment type="caution">
    <text evidence="10">The sequence shown here is derived from an EMBL/GenBank/DDBJ whole genome shotgun (WGS) entry which is preliminary data.</text>
</comment>
<dbReference type="PANTHER" id="PTHR31727">
    <property type="entry name" value="OLEOYL-ACYL CARRIER PROTEIN THIOESTERASE 1, CHLOROPLASTIC"/>
    <property type="match status" value="1"/>
</dbReference>
<dbReference type="Gene3D" id="3.10.129.10">
    <property type="entry name" value="Hotdog Thioesterase"/>
    <property type="match status" value="1"/>
</dbReference>
<evidence type="ECO:0000313" key="11">
    <source>
        <dbReference type="Proteomes" id="UP001256711"/>
    </source>
</evidence>
<dbReference type="GO" id="GO:0016297">
    <property type="term" value="F:fatty acyl-[ACP] hydrolase activity"/>
    <property type="evidence" value="ECO:0007669"/>
    <property type="project" value="InterPro"/>
</dbReference>
<keyword evidence="4" id="KW-0276">Fatty acid metabolism</keyword>
<feature type="domain" description="Acyl-ACP thioesterase N-terminal hotdog" evidence="8">
    <location>
        <begin position="2"/>
        <end position="131"/>
    </location>
</feature>
<dbReference type="RefSeq" id="WP_311834815.1">
    <property type="nucleotide sequence ID" value="NZ_JARQBJ010000001.1"/>
</dbReference>
<dbReference type="CDD" id="cd00586">
    <property type="entry name" value="4HBT"/>
    <property type="match status" value="2"/>
</dbReference>
<proteinExistence type="inferred from homology"/>
<feature type="domain" description="Acyl-ACP thioesterase-like C-terminal" evidence="9">
    <location>
        <begin position="151"/>
        <end position="247"/>
    </location>
</feature>
<dbReference type="InterPro" id="IPR045023">
    <property type="entry name" value="FATA/B"/>
</dbReference>
<organism evidence="10 11">
    <name type="scientific">Enterococcus asini</name>
    <dbReference type="NCBI Taxonomy" id="57732"/>
    <lineage>
        <taxon>Bacteria</taxon>
        <taxon>Bacillati</taxon>
        <taxon>Bacillota</taxon>
        <taxon>Bacilli</taxon>
        <taxon>Lactobacillales</taxon>
        <taxon>Enterococcaceae</taxon>
        <taxon>Enterococcus</taxon>
    </lineage>
</organism>
<gene>
    <name evidence="10" type="ORF">P7H43_00635</name>
</gene>
<evidence type="ECO:0000256" key="2">
    <source>
        <dbReference type="ARBA" id="ARBA00022516"/>
    </source>
</evidence>
<evidence type="ECO:0000256" key="5">
    <source>
        <dbReference type="ARBA" id="ARBA00022946"/>
    </source>
</evidence>
<dbReference type="GO" id="GO:0000036">
    <property type="term" value="F:acyl carrier activity"/>
    <property type="evidence" value="ECO:0007669"/>
    <property type="project" value="TreeGrafter"/>
</dbReference>
<keyword evidence="6" id="KW-0443">Lipid metabolism</keyword>
<evidence type="ECO:0000256" key="1">
    <source>
        <dbReference type="ARBA" id="ARBA00006500"/>
    </source>
</evidence>
<evidence type="ECO:0000259" key="9">
    <source>
        <dbReference type="Pfam" id="PF20791"/>
    </source>
</evidence>